<feature type="compositionally biased region" description="Basic and acidic residues" evidence="1">
    <location>
        <begin position="212"/>
        <end position="221"/>
    </location>
</feature>
<evidence type="ECO:0000313" key="2">
    <source>
        <dbReference type="EMBL" id="KAG2209159.1"/>
    </source>
</evidence>
<organism evidence="2 3">
    <name type="scientific">Mucor saturninus</name>
    <dbReference type="NCBI Taxonomy" id="64648"/>
    <lineage>
        <taxon>Eukaryota</taxon>
        <taxon>Fungi</taxon>
        <taxon>Fungi incertae sedis</taxon>
        <taxon>Mucoromycota</taxon>
        <taxon>Mucoromycotina</taxon>
        <taxon>Mucoromycetes</taxon>
        <taxon>Mucorales</taxon>
        <taxon>Mucorineae</taxon>
        <taxon>Mucoraceae</taxon>
        <taxon>Mucor</taxon>
    </lineage>
</organism>
<feature type="compositionally biased region" description="Polar residues" evidence="1">
    <location>
        <begin position="224"/>
        <end position="237"/>
    </location>
</feature>
<feature type="compositionally biased region" description="Basic and acidic residues" evidence="1">
    <location>
        <begin position="271"/>
        <end position="284"/>
    </location>
</feature>
<dbReference type="OrthoDB" id="2281714at2759"/>
<name>A0A8H7RD28_9FUNG</name>
<evidence type="ECO:0000313" key="3">
    <source>
        <dbReference type="Proteomes" id="UP000603453"/>
    </source>
</evidence>
<dbReference type="AlphaFoldDB" id="A0A8H7RD28"/>
<comment type="caution">
    <text evidence="2">The sequence shown here is derived from an EMBL/GenBank/DDBJ whole genome shotgun (WGS) entry which is preliminary data.</text>
</comment>
<feature type="non-terminal residue" evidence="2">
    <location>
        <position position="1"/>
    </location>
</feature>
<sequence>DVIDLENLICISDSEDEVDLKPTVQHSQSSNVITIIDDDDDVFSSKSLYDSTYKNNKHIPALRTGKVSKPLRDDPGSQSDMAKSIIKETQSGVSFTSNTPKPNFEKTLNTKVPLPRKRVIDGNTVSTKEPHRPVASQSSSIHIPKKWLDPSLQEARAEQRASNALLSKAIAASQGRKLSLPRSALLKNSALAKRPSTIMKATSPLKTTSLKRPMESPERPHLIRSTSFDKPSPLVFNSTLRRSPERQMRRDSFEWPTQTELSAAMLGSPDRITREESLEPERTFQRASKRKNSDVYGSPGRGSPIQQTSMQARGIVYSSPDRETPIQRASRQTNTAICGSPERSTYLLSSPTVEYPSNLRKPKTSSSPFSKPTFQKPKVVHELYDEDGKEEDLELFVSIMSSSRRKLHPNNAPKIIKMQCPLCYIHYPKNELNEHAADCGGDPEATGNERIIRKNTIGAAVLRNEAERKRLNKGKVDNGPTNYYADPESVLALDGSGFNTEASGISWESAGQTRFG</sequence>
<accession>A0A8H7RD28</accession>
<feature type="region of interest" description="Disordered" evidence="1">
    <location>
        <begin position="265"/>
        <end position="311"/>
    </location>
</feature>
<gene>
    <name evidence="2" type="ORF">INT47_005451</name>
</gene>
<evidence type="ECO:0000256" key="1">
    <source>
        <dbReference type="SAM" id="MobiDB-lite"/>
    </source>
</evidence>
<dbReference type="EMBL" id="JAEPRD010000016">
    <property type="protein sequence ID" value="KAG2209159.1"/>
    <property type="molecule type" value="Genomic_DNA"/>
</dbReference>
<feature type="region of interest" description="Disordered" evidence="1">
    <location>
        <begin position="210"/>
        <end position="237"/>
    </location>
</feature>
<keyword evidence="3" id="KW-1185">Reference proteome</keyword>
<reference evidence="2" key="1">
    <citation type="submission" date="2020-12" db="EMBL/GenBank/DDBJ databases">
        <title>Metabolic potential, ecology and presence of endohyphal bacteria is reflected in genomic diversity of Mucoromycotina.</title>
        <authorList>
            <person name="Muszewska A."/>
            <person name="Okrasinska A."/>
            <person name="Steczkiewicz K."/>
            <person name="Drgas O."/>
            <person name="Orlowska M."/>
            <person name="Perlinska-Lenart U."/>
            <person name="Aleksandrzak-Piekarczyk T."/>
            <person name="Szatraj K."/>
            <person name="Zielenkiewicz U."/>
            <person name="Pilsyk S."/>
            <person name="Malc E."/>
            <person name="Mieczkowski P."/>
            <person name="Kruszewska J.S."/>
            <person name="Biernat P."/>
            <person name="Pawlowska J."/>
        </authorList>
    </citation>
    <scope>NUCLEOTIDE SEQUENCE</scope>
    <source>
        <strain evidence="2">WA0000017839</strain>
    </source>
</reference>
<protein>
    <submittedName>
        <fullName evidence="2">Uncharacterized protein</fullName>
    </submittedName>
</protein>
<dbReference type="Proteomes" id="UP000603453">
    <property type="component" value="Unassembled WGS sequence"/>
</dbReference>
<proteinExistence type="predicted"/>